<protein>
    <recommendedName>
        <fullName evidence="4">Secreted protein</fullName>
    </recommendedName>
</protein>
<organism evidence="2 3">
    <name type="scientific">Stenotrophomonas aracearum</name>
    <dbReference type="NCBI Taxonomy" id="3003272"/>
    <lineage>
        <taxon>Bacteria</taxon>
        <taxon>Pseudomonadati</taxon>
        <taxon>Pseudomonadota</taxon>
        <taxon>Gammaproteobacteria</taxon>
        <taxon>Lysobacterales</taxon>
        <taxon>Lysobacteraceae</taxon>
        <taxon>Stenotrophomonas</taxon>
    </lineage>
</organism>
<dbReference type="RefSeq" id="WP_311183278.1">
    <property type="nucleotide sequence ID" value="NZ_CP115543.1"/>
</dbReference>
<keyword evidence="1" id="KW-0732">Signal</keyword>
<proteinExistence type="predicted"/>
<name>A0ABY9YCZ0_9GAMM</name>
<evidence type="ECO:0000313" key="2">
    <source>
        <dbReference type="EMBL" id="WNH48744.1"/>
    </source>
</evidence>
<dbReference type="EMBL" id="CP115543">
    <property type="protein sequence ID" value="WNH48744.1"/>
    <property type="molecule type" value="Genomic_DNA"/>
</dbReference>
<keyword evidence="3" id="KW-1185">Reference proteome</keyword>
<sequence length="124" mass="12349">MRLTLMLPLLLMLAGCSTAPGNDTAAAPAPAGDATAEAASCAASGGELKPLGRLQRVQCVVPYADAGKTCSAKSDCTGQCLANGDTEIAAGTKATGICQTDVSQNFGCRQRIDGGVAQGTICVD</sequence>
<feature type="signal peptide" evidence="1">
    <location>
        <begin position="1"/>
        <end position="19"/>
    </location>
</feature>
<feature type="chain" id="PRO_5047274362" description="Secreted protein" evidence="1">
    <location>
        <begin position="20"/>
        <end position="124"/>
    </location>
</feature>
<gene>
    <name evidence="2" type="ORF">PDM28_19185</name>
</gene>
<dbReference type="Proteomes" id="UP001305421">
    <property type="component" value="Chromosome"/>
</dbReference>
<reference evidence="2 3" key="1">
    <citation type="submission" date="2022-12" db="EMBL/GenBank/DDBJ databases">
        <title>Two new species, Stenotrophomonas aracearum and Stenotrophomonas oahuensis, isolated from Anthurium (Araceae family) in Hawaii.</title>
        <authorList>
            <person name="Chunag S.C."/>
            <person name="Dobhal S."/>
            <person name="Alvarez A."/>
            <person name="Arif M."/>
        </authorList>
    </citation>
    <scope>NUCLEOTIDE SEQUENCE [LARGE SCALE GENOMIC DNA]</scope>
    <source>
        <strain evidence="2 3">A5588</strain>
    </source>
</reference>
<dbReference type="PROSITE" id="PS51257">
    <property type="entry name" value="PROKAR_LIPOPROTEIN"/>
    <property type="match status" value="1"/>
</dbReference>
<accession>A0ABY9YCZ0</accession>
<evidence type="ECO:0008006" key="4">
    <source>
        <dbReference type="Google" id="ProtNLM"/>
    </source>
</evidence>
<evidence type="ECO:0000313" key="3">
    <source>
        <dbReference type="Proteomes" id="UP001305421"/>
    </source>
</evidence>
<evidence type="ECO:0000256" key="1">
    <source>
        <dbReference type="SAM" id="SignalP"/>
    </source>
</evidence>